<reference evidence="2 3" key="1">
    <citation type="journal article" date="2023" name="Sci. Data">
        <title>Genome assembly of the Korean intertidal mud-creeper Batillaria attramentaria.</title>
        <authorList>
            <person name="Patra A.K."/>
            <person name="Ho P.T."/>
            <person name="Jun S."/>
            <person name="Lee S.J."/>
            <person name="Kim Y."/>
            <person name="Won Y.J."/>
        </authorList>
    </citation>
    <scope>NUCLEOTIDE SEQUENCE [LARGE SCALE GENOMIC DNA]</scope>
    <source>
        <strain evidence="2">Wonlab-2016</strain>
    </source>
</reference>
<evidence type="ECO:0000313" key="2">
    <source>
        <dbReference type="EMBL" id="KAK7480786.1"/>
    </source>
</evidence>
<name>A0ABD0K0B2_9CAEN</name>
<proteinExistence type="predicted"/>
<protein>
    <submittedName>
        <fullName evidence="2">Uncharacterized protein</fullName>
    </submittedName>
</protein>
<accession>A0ABD0K0B2</accession>
<comment type="caution">
    <text evidence="2">The sequence shown here is derived from an EMBL/GenBank/DDBJ whole genome shotgun (WGS) entry which is preliminary data.</text>
</comment>
<dbReference type="Proteomes" id="UP001519460">
    <property type="component" value="Unassembled WGS sequence"/>
</dbReference>
<organism evidence="2 3">
    <name type="scientific">Batillaria attramentaria</name>
    <dbReference type="NCBI Taxonomy" id="370345"/>
    <lineage>
        <taxon>Eukaryota</taxon>
        <taxon>Metazoa</taxon>
        <taxon>Spiralia</taxon>
        <taxon>Lophotrochozoa</taxon>
        <taxon>Mollusca</taxon>
        <taxon>Gastropoda</taxon>
        <taxon>Caenogastropoda</taxon>
        <taxon>Sorbeoconcha</taxon>
        <taxon>Cerithioidea</taxon>
        <taxon>Batillariidae</taxon>
        <taxon>Batillaria</taxon>
    </lineage>
</organism>
<dbReference type="AlphaFoldDB" id="A0ABD0K0B2"/>
<dbReference type="EMBL" id="JACVVK020000274">
    <property type="protein sequence ID" value="KAK7480786.1"/>
    <property type="molecule type" value="Genomic_DNA"/>
</dbReference>
<evidence type="ECO:0000313" key="3">
    <source>
        <dbReference type="Proteomes" id="UP001519460"/>
    </source>
</evidence>
<feature type="region of interest" description="Disordered" evidence="1">
    <location>
        <begin position="54"/>
        <end position="74"/>
    </location>
</feature>
<gene>
    <name evidence="2" type="ORF">BaRGS_00027952</name>
</gene>
<sequence>MAVRVLGREVTDYGLKHQAGVSFIIREKTPRQADVSFLCTKLLGSEDRALQKETTHIGEKKKSTSATYSGCREL</sequence>
<evidence type="ECO:0000256" key="1">
    <source>
        <dbReference type="SAM" id="MobiDB-lite"/>
    </source>
</evidence>
<keyword evidence="3" id="KW-1185">Reference proteome</keyword>